<dbReference type="OrthoDB" id="9769665at2"/>
<evidence type="ECO:0000259" key="1">
    <source>
        <dbReference type="Pfam" id="PF04389"/>
    </source>
</evidence>
<dbReference type="Gene3D" id="3.50.30.30">
    <property type="match status" value="1"/>
</dbReference>
<accession>C1D2B8</accession>
<dbReference type="Proteomes" id="UP000002208">
    <property type="component" value="Plasmid 1"/>
</dbReference>
<dbReference type="EMBL" id="CP001115">
    <property type="protein sequence ID" value="ACO47557.1"/>
    <property type="molecule type" value="Genomic_DNA"/>
</dbReference>
<dbReference type="InterPro" id="IPR039373">
    <property type="entry name" value="Peptidase_M28B"/>
</dbReference>
<dbReference type="RefSeq" id="WP_012694680.1">
    <property type="nucleotide sequence ID" value="NC_012527.1"/>
</dbReference>
<keyword evidence="3" id="KW-1185">Reference proteome</keyword>
<keyword evidence="2" id="KW-0614">Plasmid</keyword>
<name>C1D2B8_DEIDV</name>
<geneLocation type="plasmid" evidence="3">
    <name>pDeide1</name>
</geneLocation>
<dbReference type="SUPFAM" id="SSF53187">
    <property type="entry name" value="Zn-dependent exopeptidases"/>
    <property type="match status" value="1"/>
</dbReference>
<dbReference type="AlphaFoldDB" id="C1D2B8"/>
<dbReference type="KEGG" id="ddr:Deide_1p01240"/>
<dbReference type="GO" id="GO:0004180">
    <property type="term" value="F:carboxypeptidase activity"/>
    <property type="evidence" value="ECO:0007669"/>
    <property type="project" value="TreeGrafter"/>
</dbReference>
<feature type="domain" description="Peptidase M28" evidence="1">
    <location>
        <begin position="222"/>
        <end position="412"/>
    </location>
</feature>
<dbReference type="HOGENOM" id="CLU_034445_0_0_0"/>
<reference evidence="2 3" key="1">
    <citation type="journal article" date="2009" name="PLoS Genet.">
        <title>Alliance of proteomics and genomics to unravel the specificities of Sahara bacterium Deinococcus deserti.</title>
        <authorList>
            <person name="de Groot A."/>
            <person name="Dulermo R."/>
            <person name="Ortet P."/>
            <person name="Blanchard L."/>
            <person name="Guerin P."/>
            <person name="Fernandez B."/>
            <person name="Vacherie B."/>
            <person name="Dossat C."/>
            <person name="Jolivet E."/>
            <person name="Siguier P."/>
            <person name="Chandler M."/>
            <person name="Barakat M."/>
            <person name="Dedieu A."/>
            <person name="Barbe V."/>
            <person name="Heulin T."/>
            <person name="Sommer S."/>
            <person name="Achouak W."/>
            <person name="Armengaud J."/>
        </authorList>
    </citation>
    <scope>NUCLEOTIDE SEQUENCE [LARGE SCALE GENOMIC DNA]</scope>
    <source>
        <strain evidence="3">DSM 17065 / CIP 109153 / LMG 22923 / VCD115</strain>
        <plasmid evidence="3">pDeide1</plasmid>
    </source>
</reference>
<sequence length="590" mass="65196">MLRAEERQLLDAVTLDRPWELITTFSTLKREHPNDVRRAAEHIERHLRELGIPVEIHQPELFLSLPGQASVSVGGTTFSAKPMAMSAIFPEGLTAPLVYQPSQYAANADDMFSSSLLDGEVDVAGKIVVTEGFGMPGKIRELEHRGALGVIAINPGARAHWGICTSIWGTPDLHDLPRKPRVAVANVNRPDGDRLIDLARAGAEAVFKTNLEEGWFVSPVPVVTIPGTEDPKSFVLLHGHYDSWDYGVGDNAVGDATLLEVARNLWNNRAQLRRSVRIAWWPGHSTGRYAGSTWFADHFALELYRNCIAQINCDSPGCRWATEYKDVSVMAEATAWAGDIIRDVTGQDMQAERPVRAGDYSFNNIGLSGFFMLLSTMPDDLRAEKDYYAVGGCGGNIAWHTEDDTLEVADRDILLKDIKIYLLSAYRTANQTIIPFDYVQTLNEFDQTIAEYGEGIGTAVDLGRVRDAVETLRTDVRELMRAARSLNGESLTSPQVRRVNFALITVARHLVQANYTRSPAFFHDPAEHVPPLPDLAVLQTLQSADDYQRGFILTHATRGLNRLLAHLGDAQVAVRDALNHLELPVKGGTS</sequence>
<organism evidence="2 3">
    <name type="scientific">Deinococcus deserti (strain DSM 17065 / CIP 109153 / LMG 22923 / VCD115)</name>
    <dbReference type="NCBI Taxonomy" id="546414"/>
    <lineage>
        <taxon>Bacteria</taxon>
        <taxon>Thermotogati</taxon>
        <taxon>Deinococcota</taxon>
        <taxon>Deinococci</taxon>
        <taxon>Deinococcales</taxon>
        <taxon>Deinococcaceae</taxon>
        <taxon>Deinococcus</taxon>
    </lineage>
</organism>
<dbReference type="PANTHER" id="PTHR10404">
    <property type="entry name" value="N-ACETYLATED-ALPHA-LINKED ACIDIC DIPEPTIDASE"/>
    <property type="match status" value="1"/>
</dbReference>
<dbReference type="Gene3D" id="3.40.630.10">
    <property type="entry name" value="Zn peptidases"/>
    <property type="match status" value="1"/>
</dbReference>
<evidence type="ECO:0000313" key="2">
    <source>
        <dbReference type="EMBL" id="ACO47557.1"/>
    </source>
</evidence>
<gene>
    <name evidence="2" type="ordered locus">Deide_1p01240</name>
</gene>
<protein>
    <submittedName>
        <fullName evidence="2">Putative peptidase</fullName>
    </submittedName>
</protein>
<dbReference type="InterPro" id="IPR007484">
    <property type="entry name" value="Peptidase_M28"/>
</dbReference>
<dbReference type="Pfam" id="PF04389">
    <property type="entry name" value="Peptidase_M28"/>
    <property type="match status" value="1"/>
</dbReference>
<proteinExistence type="predicted"/>
<dbReference type="PANTHER" id="PTHR10404:SF46">
    <property type="entry name" value="VACUOLAR PROTEIN SORTING-ASSOCIATED PROTEIN 70"/>
    <property type="match status" value="1"/>
</dbReference>
<evidence type="ECO:0000313" key="3">
    <source>
        <dbReference type="Proteomes" id="UP000002208"/>
    </source>
</evidence>